<organism evidence="1 2">
    <name type="scientific">Melastoma candidum</name>
    <dbReference type="NCBI Taxonomy" id="119954"/>
    <lineage>
        <taxon>Eukaryota</taxon>
        <taxon>Viridiplantae</taxon>
        <taxon>Streptophyta</taxon>
        <taxon>Embryophyta</taxon>
        <taxon>Tracheophyta</taxon>
        <taxon>Spermatophyta</taxon>
        <taxon>Magnoliopsida</taxon>
        <taxon>eudicotyledons</taxon>
        <taxon>Gunneridae</taxon>
        <taxon>Pentapetalae</taxon>
        <taxon>rosids</taxon>
        <taxon>malvids</taxon>
        <taxon>Myrtales</taxon>
        <taxon>Melastomataceae</taxon>
        <taxon>Melastomatoideae</taxon>
        <taxon>Melastomateae</taxon>
        <taxon>Melastoma</taxon>
    </lineage>
</organism>
<comment type="caution">
    <text evidence="1">The sequence shown here is derived from an EMBL/GenBank/DDBJ whole genome shotgun (WGS) entry which is preliminary data.</text>
</comment>
<dbReference type="EMBL" id="CM042885">
    <property type="protein sequence ID" value="KAI4364890.1"/>
    <property type="molecule type" value="Genomic_DNA"/>
</dbReference>
<sequence>MAARLRPSAASHTLPVTADPDGAPGVWRPPQPASRFVFPFNVPATPEALAIRIMKNAGHFGMFYVLLMWVGLSIALLVDRSTRGSISILLWMTAVTNSFLVLLRLMPHPIFMHRAMDKALVLFGLGAVTVVGLVMTDAGIHMLITIAIGLPVVLVHAALWRDDLRPVNGNGSAVIEEEMSEVSEFTIALVDGPRSDEVVA</sequence>
<evidence type="ECO:0000313" key="2">
    <source>
        <dbReference type="Proteomes" id="UP001057402"/>
    </source>
</evidence>
<evidence type="ECO:0000313" key="1">
    <source>
        <dbReference type="EMBL" id="KAI4364890.1"/>
    </source>
</evidence>
<name>A0ACB9QES1_9MYRT</name>
<reference evidence="2" key="1">
    <citation type="journal article" date="2023" name="Front. Plant Sci.">
        <title>Chromosomal-level genome assembly of Melastoma candidum provides insights into trichome evolution.</title>
        <authorList>
            <person name="Zhong Y."/>
            <person name="Wu W."/>
            <person name="Sun C."/>
            <person name="Zou P."/>
            <person name="Liu Y."/>
            <person name="Dai S."/>
            <person name="Zhou R."/>
        </authorList>
    </citation>
    <scope>NUCLEOTIDE SEQUENCE [LARGE SCALE GENOMIC DNA]</scope>
</reference>
<gene>
    <name evidence="1" type="ORF">MLD38_020922</name>
</gene>
<keyword evidence="2" id="KW-1185">Reference proteome</keyword>
<proteinExistence type="predicted"/>
<accession>A0ACB9QES1</accession>
<dbReference type="Proteomes" id="UP001057402">
    <property type="component" value="Chromosome 6"/>
</dbReference>
<protein>
    <submittedName>
        <fullName evidence="1">Uncharacterized protein</fullName>
    </submittedName>
</protein>